<dbReference type="PANTHER" id="PTHR12526">
    <property type="entry name" value="GLYCOSYLTRANSFERASE"/>
    <property type="match status" value="1"/>
</dbReference>
<name>A0AAP2W405_9EURY</name>
<dbReference type="RefSeq" id="WP_230739888.1">
    <property type="nucleotide sequence ID" value="NZ_PGCK01000001.1"/>
</dbReference>
<sequence length="336" mass="38320">MYKARQGITFFSSRPHRVHVTFAESVNADMYLFRFDGKTKRPYRELLLSPFLKKPDSDVYLCESPLYLFTVIPKKILDPEIKVILLATSPFRMYYEKQSAMGKYLLRKSLSYVDGIIAVSRYVADFFAAMSDCPVKVAYPYADISTYEGAYSDPSSKNIVFLGKMMPYKGVDLLIEAFKMIREKEPGSELYLMGHFKDESLKLPEIEGLNVAGKVEDPREYFSRACIYMHPAREEAFGVSIIEACASGLIPIVSKYTGAAEIIRPVCPDLVVDSLDPADYSERALKVMGWGPEKKKAVAEELRAVARDFTKDRSVMEFKTAFNELILEIDRHRKEF</sequence>
<organism evidence="1 2">
    <name type="scientific">Methanooceanicella nereidis</name>
    <dbReference type="NCBI Taxonomy" id="2052831"/>
    <lineage>
        <taxon>Archaea</taxon>
        <taxon>Methanobacteriati</taxon>
        <taxon>Methanobacteriota</taxon>
        <taxon>Stenosarchaea group</taxon>
        <taxon>Methanomicrobia</taxon>
        <taxon>Methanocellales</taxon>
        <taxon>Methanocellaceae</taxon>
        <taxon>Methanooceanicella</taxon>
    </lineage>
</organism>
<dbReference type="EMBL" id="PGCK01000001">
    <property type="protein sequence ID" value="MCD1293715.1"/>
    <property type="molecule type" value="Genomic_DNA"/>
</dbReference>
<evidence type="ECO:0000313" key="1">
    <source>
        <dbReference type="EMBL" id="MCD1293715.1"/>
    </source>
</evidence>
<dbReference type="Pfam" id="PF13692">
    <property type="entry name" value="Glyco_trans_1_4"/>
    <property type="match status" value="1"/>
</dbReference>
<proteinExistence type="predicted"/>
<dbReference type="CDD" id="cd03801">
    <property type="entry name" value="GT4_PimA-like"/>
    <property type="match status" value="1"/>
</dbReference>
<dbReference type="SUPFAM" id="SSF53756">
    <property type="entry name" value="UDP-Glycosyltransferase/glycogen phosphorylase"/>
    <property type="match status" value="1"/>
</dbReference>
<dbReference type="Proteomes" id="UP001320159">
    <property type="component" value="Unassembled WGS sequence"/>
</dbReference>
<dbReference type="AlphaFoldDB" id="A0AAP2W405"/>
<protein>
    <submittedName>
        <fullName evidence="1">Uncharacterized protein</fullName>
    </submittedName>
</protein>
<accession>A0AAP2W405</accession>
<dbReference type="PANTHER" id="PTHR12526:SF627">
    <property type="entry name" value="D-RHAMNOSYLTRANSFERASE WBPZ"/>
    <property type="match status" value="1"/>
</dbReference>
<reference evidence="1 2" key="1">
    <citation type="submission" date="2017-11" db="EMBL/GenBank/DDBJ databases">
        <title>Isolation and Characterization of Family Methanocellaceae Species from Potential Methane Hydrate Area Offshore Southwestern Taiwan.</title>
        <authorList>
            <person name="Zhang W.-L."/>
            <person name="Chen W.-C."/>
            <person name="Lai M.-C."/>
            <person name="Chen S.-C."/>
        </authorList>
    </citation>
    <scope>NUCLEOTIDE SEQUENCE [LARGE SCALE GENOMIC DNA]</scope>
    <source>
        <strain evidence="1 2">CWC-04</strain>
    </source>
</reference>
<comment type="caution">
    <text evidence="1">The sequence shown here is derived from an EMBL/GenBank/DDBJ whole genome shotgun (WGS) entry which is preliminary data.</text>
</comment>
<evidence type="ECO:0000313" key="2">
    <source>
        <dbReference type="Proteomes" id="UP001320159"/>
    </source>
</evidence>
<keyword evidence="2" id="KW-1185">Reference proteome</keyword>
<gene>
    <name evidence="1" type="ORF">CUJ83_01730</name>
</gene>
<dbReference type="Gene3D" id="3.40.50.2000">
    <property type="entry name" value="Glycogen Phosphorylase B"/>
    <property type="match status" value="2"/>
</dbReference>